<dbReference type="Pfam" id="PF01494">
    <property type="entry name" value="FAD_binding_3"/>
    <property type="match status" value="1"/>
</dbReference>
<feature type="domain" description="Glucose-methanol-choline oxidoreductase N-terminal" evidence="6">
    <location>
        <begin position="221"/>
        <end position="312"/>
    </location>
</feature>
<sequence>AGAAPRRRPGDQSVAAPRRERYDVCIIGSGAGGGMAAHVLTQAGANVVMLEAWEEWYSTRDSAMLKAPHMSPRRGASSKYKPFGEFDGCIGGWEIEGEPYTKADGTKFDWWRARMLGGRTNHWGRISLRFGPDDFRGKTLDGLGDDWPIGYDDVKPYYDRVDRLVGIFGSVEGMRNNPDGIFLPPPRPRCYELLVKRAADRLNVTCIPSRLSILTQAHNGRPKCHFCGQCGRGCGVNANFSSPGVLIAPALKTGRLTLVTNAMAREVTTGADGLATGVAYVNKHDGTDQHVRARVVVLAASALETARLLLNSRSARFPEGLANSSGTVGRYITDTTGTDVSGFVPSLMDHVPHNEDGVGGMHVYMPWWLDNRKLDFPRGYHIEVWGGRREPAYGVLGGVHRYPGGGGYGQQLKDDYRRYYGATIGFSGRGEMIPNDGSYLEIDPQVVDRWGIPVARFHWQWTEHETNQVRHMQQTFRALIAELGGEVFSPMPSAKDGYGIAPGGRIIHELGGARMGTNPRTSVLNAQCQAHDVKNLFIADGAPFVSQADKNPTWTIMAMAWRTSDAVAAQMQARAL</sequence>
<evidence type="ECO:0000259" key="8">
    <source>
        <dbReference type="Pfam" id="PF05199"/>
    </source>
</evidence>
<evidence type="ECO:0000256" key="5">
    <source>
        <dbReference type="ARBA" id="ARBA00023002"/>
    </source>
</evidence>
<dbReference type="AlphaFoldDB" id="A0A6J4KIW1"/>
<name>A0A6J4KIW1_9BACT</name>
<gene>
    <name evidence="9" type="ORF">AVDCRST_MAG40-599</name>
</gene>
<organism evidence="9">
    <name type="scientific">uncultured Gemmatimonadaceae bacterium</name>
    <dbReference type="NCBI Taxonomy" id="246130"/>
    <lineage>
        <taxon>Bacteria</taxon>
        <taxon>Pseudomonadati</taxon>
        <taxon>Gemmatimonadota</taxon>
        <taxon>Gemmatimonadia</taxon>
        <taxon>Gemmatimonadales</taxon>
        <taxon>Gemmatimonadaceae</taxon>
        <taxon>environmental samples</taxon>
    </lineage>
</organism>
<evidence type="ECO:0000256" key="3">
    <source>
        <dbReference type="ARBA" id="ARBA00022630"/>
    </source>
</evidence>
<dbReference type="SUPFAM" id="SSF51905">
    <property type="entry name" value="FAD/NAD(P)-binding domain"/>
    <property type="match status" value="1"/>
</dbReference>
<feature type="non-terminal residue" evidence="9">
    <location>
        <position position="1"/>
    </location>
</feature>
<dbReference type="SUPFAM" id="SSF54373">
    <property type="entry name" value="FAD-linked reductases, C-terminal domain"/>
    <property type="match status" value="1"/>
</dbReference>
<keyword evidence="4" id="KW-0274">FAD</keyword>
<dbReference type="InterPro" id="IPR036188">
    <property type="entry name" value="FAD/NAD-bd_sf"/>
</dbReference>
<comment type="similarity">
    <text evidence="2">Belongs to the GMC oxidoreductase family.</text>
</comment>
<keyword evidence="5" id="KW-0560">Oxidoreductase</keyword>
<feature type="domain" description="Glucose-methanol-choline oxidoreductase C-terminal" evidence="8">
    <location>
        <begin position="438"/>
        <end position="560"/>
    </location>
</feature>
<dbReference type="InterPro" id="IPR007867">
    <property type="entry name" value="GMC_OxRtase_C"/>
</dbReference>
<dbReference type="PANTHER" id="PTHR42784:SF1">
    <property type="entry name" value="PYRANOSE 2-OXIDASE"/>
    <property type="match status" value="1"/>
</dbReference>
<dbReference type="InterPro" id="IPR002938">
    <property type="entry name" value="FAD-bd"/>
</dbReference>
<dbReference type="GO" id="GO:0071949">
    <property type="term" value="F:FAD binding"/>
    <property type="evidence" value="ECO:0007669"/>
    <property type="project" value="InterPro"/>
</dbReference>
<reference evidence="9" key="1">
    <citation type="submission" date="2020-02" db="EMBL/GenBank/DDBJ databases">
        <authorList>
            <person name="Meier V. D."/>
        </authorList>
    </citation>
    <scope>NUCLEOTIDE SEQUENCE</scope>
    <source>
        <strain evidence="9">AVDCRST_MAG40</strain>
    </source>
</reference>
<proteinExistence type="inferred from homology"/>
<evidence type="ECO:0000256" key="4">
    <source>
        <dbReference type="ARBA" id="ARBA00022827"/>
    </source>
</evidence>
<evidence type="ECO:0000259" key="7">
    <source>
        <dbReference type="Pfam" id="PF01494"/>
    </source>
</evidence>
<comment type="cofactor">
    <cofactor evidence="1">
        <name>FAD</name>
        <dbReference type="ChEBI" id="CHEBI:57692"/>
    </cofactor>
</comment>
<dbReference type="EMBL" id="CADCTX010000171">
    <property type="protein sequence ID" value="CAA9304774.1"/>
    <property type="molecule type" value="Genomic_DNA"/>
</dbReference>
<dbReference type="Pfam" id="PF05199">
    <property type="entry name" value="GMC_oxred_C"/>
    <property type="match status" value="1"/>
</dbReference>
<dbReference type="Pfam" id="PF00732">
    <property type="entry name" value="GMC_oxred_N"/>
    <property type="match status" value="1"/>
</dbReference>
<accession>A0A6J4KIW1</accession>
<feature type="domain" description="FAD-binding" evidence="7">
    <location>
        <begin position="22"/>
        <end position="60"/>
    </location>
</feature>
<evidence type="ECO:0000256" key="2">
    <source>
        <dbReference type="ARBA" id="ARBA00010790"/>
    </source>
</evidence>
<protein>
    <submittedName>
        <fullName evidence="9">Glucose-methanol-choline (GMC) oxidoreductase:NAD binding site</fullName>
    </submittedName>
</protein>
<dbReference type="InterPro" id="IPR000172">
    <property type="entry name" value="GMC_OxRdtase_N"/>
</dbReference>
<dbReference type="GO" id="GO:0016614">
    <property type="term" value="F:oxidoreductase activity, acting on CH-OH group of donors"/>
    <property type="evidence" value="ECO:0007669"/>
    <property type="project" value="InterPro"/>
</dbReference>
<dbReference type="InterPro" id="IPR051473">
    <property type="entry name" value="P2Ox-like"/>
</dbReference>
<dbReference type="PANTHER" id="PTHR42784">
    <property type="entry name" value="PYRANOSE 2-OXIDASE"/>
    <property type="match status" value="1"/>
</dbReference>
<dbReference type="Gene3D" id="3.50.50.60">
    <property type="entry name" value="FAD/NAD(P)-binding domain"/>
    <property type="match status" value="2"/>
</dbReference>
<evidence type="ECO:0000256" key="1">
    <source>
        <dbReference type="ARBA" id="ARBA00001974"/>
    </source>
</evidence>
<evidence type="ECO:0000259" key="6">
    <source>
        <dbReference type="Pfam" id="PF00732"/>
    </source>
</evidence>
<keyword evidence="3" id="KW-0285">Flavoprotein</keyword>
<evidence type="ECO:0000313" key="9">
    <source>
        <dbReference type="EMBL" id="CAA9304774.1"/>
    </source>
</evidence>